<gene>
    <name evidence="6" type="ORF">Esi_0019_0171</name>
</gene>
<dbReference type="GO" id="GO:0003677">
    <property type="term" value="F:DNA binding"/>
    <property type="evidence" value="ECO:0007669"/>
    <property type="project" value="InterPro"/>
</dbReference>
<dbReference type="Proteomes" id="UP000002630">
    <property type="component" value="Linkage Group LG25"/>
</dbReference>
<dbReference type="OMA" id="FLMKFPT"/>
<comment type="subcellular location">
    <subcellularLocation>
        <location evidence="1">Nucleus</location>
    </subcellularLocation>
</comment>
<evidence type="ECO:0000313" key="6">
    <source>
        <dbReference type="EMBL" id="CBN74336.1"/>
    </source>
</evidence>
<dbReference type="OrthoDB" id="5836119at2759"/>
<evidence type="ECO:0000313" key="7">
    <source>
        <dbReference type="Proteomes" id="UP000002630"/>
    </source>
</evidence>
<feature type="compositionally biased region" description="Low complexity" evidence="5">
    <location>
        <begin position="242"/>
        <end position="253"/>
    </location>
</feature>
<proteinExistence type="predicted"/>
<accession>D8LHB7</accession>
<feature type="compositionally biased region" description="Gly residues" evidence="5">
    <location>
        <begin position="485"/>
        <end position="509"/>
    </location>
</feature>
<sequence length="517" mass="51434">MRSGESWCSGGGRGTWAGGRPPRAPPWRASLHKSIGWSISPWRLGSHETRRRKGKREGQAKVQAEGAGEEKAGTPSPPSARLSVTDYRGAAANYRSGRGAGAGEDGGERGDVWGRGGGRGYEGRGRGDRPWQGTGGRDGRGGGGGRGRHGGGRAGGRGRGRGRGGFVPVGQDFFVGGGGSGPAAYMPAGVTAGGDGGGGGRRGGGDTSESEDEQDRTRSSHSRKSGAAGSAVKEDAEGGGSSSAAGLKGSASGDSGGAGEEEDDDDNMFGVGESVSKGGGGKGGDVLTLIGSDVGRRSRSSKLPGMRNQAELTEEEDSSLFFVQLPTKLPRPLAACQRGKDGASAPVRGKGKGKGKATGGPAVKEEAGESGAGGAAAGATGGKGTGAAAEKASEIAADDVAFDRGLRRMRPGKIGKLYVHQSGKARLVIGGVSLVVHPGLPVSFVEQGVSIDAKQKTFCSFGQVTKRAVCTPDFEQLYRRADEISGGGGGGGGGGDGFEGGAGAGGDVGGPVKMEVA</sequence>
<evidence type="ECO:0000256" key="3">
    <source>
        <dbReference type="ARBA" id="ARBA00023163"/>
    </source>
</evidence>
<feature type="compositionally biased region" description="Gly residues" evidence="5">
    <location>
        <begin position="370"/>
        <end position="385"/>
    </location>
</feature>
<reference evidence="6 7" key="1">
    <citation type="journal article" date="2010" name="Nature">
        <title>The Ectocarpus genome and the independent evolution of multicellularity in brown algae.</title>
        <authorList>
            <person name="Cock J.M."/>
            <person name="Sterck L."/>
            <person name="Rouze P."/>
            <person name="Scornet D."/>
            <person name="Allen A.E."/>
            <person name="Amoutzias G."/>
            <person name="Anthouard V."/>
            <person name="Artiguenave F."/>
            <person name="Aury J.M."/>
            <person name="Badger J.H."/>
            <person name="Beszteri B."/>
            <person name="Billiau K."/>
            <person name="Bonnet E."/>
            <person name="Bothwell J.H."/>
            <person name="Bowler C."/>
            <person name="Boyen C."/>
            <person name="Brownlee C."/>
            <person name="Carrano C.J."/>
            <person name="Charrier B."/>
            <person name="Cho G.Y."/>
            <person name="Coelho S.M."/>
            <person name="Collen J."/>
            <person name="Corre E."/>
            <person name="Da Silva C."/>
            <person name="Delage L."/>
            <person name="Delaroque N."/>
            <person name="Dittami S.M."/>
            <person name="Doulbeau S."/>
            <person name="Elias M."/>
            <person name="Farnham G."/>
            <person name="Gachon C.M."/>
            <person name="Gschloessl B."/>
            <person name="Heesch S."/>
            <person name="Jabbari K."/>
            <person name="Jubin C."/>
            <person name="Kawai H."/>
            <person name="Kimura K."/>
            <person name="Kloareg B."/>
            <person name="Kupper F.C."/>
            <person name="Lang D."/>
            <person name="Le Bail A."/>
            <person name="Leblanc C."/>
            <person name="Lerouge P."/>
            <person name="Lohr M."/>
            <person name="Lopez P.J."/>
            <person name="Martens C."/>
            <person name="Maumus F."/>
            <person name="Michel G."/>
            <person name="Miranda-Saavedra D."/>
            <person name="Morales J."/>
            <person name="Moreau H."/>
            <person name="Motomura T."/>
            <person name="Nagasato C."/>
            <person name="Napoli C.A."/>
            <person name="Nelson D.R."/>
            <person name="Nyvall-Collen P."/>
            <person name="Peters A.F."/>
            <person name="Pommier C."/>
            <person name="Potin P."/>
            <person name="Poulain J."/>
            <person name="Quesneville H."/>
            <person name="Read B."/>
            <person name="Rensing S.A."/>
            <person name="Ritter A."/>
            <person name="Rousvoal S."/>
            <person name="Samanta M."/>
            <person name="Samson G."/>
            <person name="Schroeder D.C."/>
            <person name="Segurens B."/>
            <person name="Strittmatter M."/>
            <person name="Tonon T."/>
            <person name="Tregear J.W."/>
            <person name="Valentin K."/>
            <person name="von Dassow P."/>
            <person name="Yamagishi T."/>
            <person name="Van de Peer Y."/>
            <person name="Wincker P."/>
        </authorList>
    </citation>
    <scope>NUCLEOTIDE SEQUENCE [LARGE SCALE GENOMIC DNA]</scope>
    <source>
        <strain evidence="7">Ec32 / CCAP1310/4</strain>
    </source>
</reference>
<feature type="compositionally biased region" description="Basic residues" evidence="5">
    <location>
        <begin position="146"/>
        <end position="162"/>
    </location>
</feature>
<dbReference type="InterPro" id="IPR007811">
    <property type="entry name" value="RPC4"/>
</dbReference>
<evidence type="ECO:0000256" key="1">
    <source>
        <dbReference type="ARBA" id="ARBA00004123"/>
    </source>
</evidence>
<feature type="compositionally biased region" description="Gly residues" evidence="5">
    <location>
        <begin position="191"/>
        <end position="206"/>
    </location>
</feature>
<keyword evidence="2" id="KW-0240">DNA-directed RNA polymerase</keyword>
<feature type="region of interest" description="Disordered" evidence="5">
    <location>
        <begin position="485"/>
        <end position="517"/>
    </location>
</feature>
<feature type="compositionally biased region" description="Gly residues" evidence="5">
    <location>
        <begin position="133"/>
        <end position="145"/>
    </location>
</feature>
<evidence type="ECO:0000256" key="4">
    <source>
        <dbReference type="ARBA" id="ARBA00023242"/>
    </source>
</evidence>
<dbReference type="PANTHER" id="PTHR13408:SF0">
    <property type="entry name" value="DNA-DIRECTED RNA POLYMERASE III SUBUNIT RPC4"/>
    <property type="match status" value="1"/>
</dbReference>
<dbReference type="STRING" id="2880.D8LHB7"/>
<evidence type="ECO:0000256" key="2">
    <source>
        <dbReference type="ARBA" id="ARBA00022478"/>
    </source>
</evidence>
<evidence type="ECO:0000256" key="5">
    <source>
        <dbReference type="SAM" id="MobiDB-lite"/>
    </source>
</evidence>
<dbReference type="GO" id="GO:0005666">
    <property type="term" value="C:RNA polymerase III complex"/>
    <property type="evidence" value="ECO:0007669"/>
    <property type="project" value="InterPro"/>
</dbReference>
<keyword evidence="3" id="KW-0804">Transcription</keyword>
<protein>
    <submittedName>
        <fullName evidence="6">Uncharacterized protein</fullName>
    </submittedName>
</protein>
<dbReference type="Pfam" id="PF05132">
    <property type="entry name" value="RNA_pol_Rpc4"/>
    <property type="match status" value="1"/>
</dbReference>
<feature type="region of interest" description="Disordered" evidence="5">
    <location>
        <begin position="336"/>
        <end position="385"/>
    </location>
</feature>
<dbReference type="GO" id="GO:0042797">
    <property type="term" value="P:tRNA transcription by RNA polymerase III"/>
    <property type="evidence" value="ECO:0007669"/>
    <property type="project" value="TreeGrafter"/>
</dbReference>
<keyword evidence="7" id="KW-1185">Reference proteome</keyword>
<dbReference type="InParanoid" id="D8LHB7"/>
<feature type="compositionally biased region" description="Low complexity" evidence="5">
    <location>
        <begin position="18"/>
        <end position="29"/>
    </location>
</feature>
<dbReference type="EMBL" id="FN649750">
    <property type="protein sequence ID" value="CBN74336.1"/>
    <property type="molecule type" value="Genomic_DNA"/>
</dbReference>
<dbReference type="PANTHER" id="PTHR13408">
    <property type="entry name" value="DNA-DIRECTED RNA POLYMERASE III"/>
    <property type="match status" value="1"/>
</dbReference>
<organism evidence="6 7">
    <name type="scientific">Ectocarpus siliculosus</name>
    <name type="common">Brown alga</name>
    <name type="synonym">Conferva siliculosa</name>
    <dbReference type="NCBI Taxonomy" id="2880"/>
    <lineage>
        <taxon>Eukaryota</taxon>
        <taxon>Sar</taxon>
        <taxon>Stramenopiles</taxon>
        <taxon>Ochrophyta</taxon>
        <taxon>PX clade</taxon>
        <taxon>Phaeophyceae</taxon>
        <taxon>Ectocarpales</taxon>
        <taxon>Ectocarpaceae</taxon>
        <taxon>Ectocarpus</taxon>
    </lineage>
</organism>
<dbReference type="AlphaFoldDB" id="D8LHB7"/>
<feature type="region of interest" description="Disordered" evidence="5">
    <location>
        <begin position="1"/>
        <end position="315"/>
    </location>
</feature>
<dbReference type="EMBL" id="FN648364">
    <property type="protein sequence ID" value="CBN74336.1"/>
    <property type="molecule type" value="Genomic_DNA"/>
</dbReference>
<keyword evidence="4" id="KW-0539">Nucleus</keyword>
<name>D8LHB7_ECTSI</name>